<feature type="compositionally biased region" description="Acidic residues" evidence="1">
    <location>
        <begin position="164"/>
        <end position="175"/>
    </location>
</feature>
<dbReference type="PANTHER" id="PTHR47958">
    <property type="entry name" value="ATP-DEPENDENT RNA HELICASE DBP3"/>
    <property type="match status" value="1"/>
</dbReference>
<reference evidence="2" key="1">
    <citation type="submission" date="2016-03" db="EMBL/GenBank/DDBJ databases">
        <title>Mechanisms controlling the formation of the plant cell surface in tip-growing cells are functionally conserved among land plants.</title>
        <authorList>
            <person name="Honkanen S."/>
            <person name="Jones V.A."/>
            <person name="Morieri G."/>
            <person name="Champion C."/>
            <person name="Hetherington A.J."/>
            <person name="Kelly S."/>
            <person name="Saint-Marcoux D."/>
            <person name="Proust H."/>
            <person name="Prescott H."/>
            <person name="Dolan L."/>
        </authorList>
    </citation>
    <scope>NUCLEOTIDE SEQUENCE [LARGE SCALE GENOMIC DNA]</scope>
    <source>
        <tissue evidence="2">Whole gametophyte</tissue>
    </source>
</reference>
<evidence type="ECO:0000313" key="2">
    <source>
        <dbReference type="EMBL" id="OAE21165.1"/>
    </source>
</evidence>
<dbReference type="InterPro" id="IPR027417">
    <property type="entry name" value="P-loop_NTPase"/>
</dbReference>
<dbReference type="SUPFAM" id="SSF52540">
    <property type="entry name" value="P-loop containing nucleoside triphosphate hydrolases"/>
    <property type="match status" value="1"/>
</dbReference>
<evidence type="ECO:0000256" key="1">
    <source>
        <dbReference type="SAM" id="MobiDB-lite"/>
    </source>
</evidence>
<evidence type="ECO:0008006" key="4">
    <source>
        <dbReference type="Google" id="ProtNLM"/>
    </source>
</evidence>
<sequence length="192" mass="21721">MKSRLEDKHLRILPQGLRKFEKSAGNLLVSPVQVNIGNTDDLSANKSITQHVEVVSPFEKQRRLEQIFRSQEPGSDMIVFYSTKRMCDQLARSLGRDFGAAAILGDNSQDGKYAKELTKVLEDANQKVPQELREDGKYAKELTKVLEDAIQKVPQESSPQQWTDEAETWEPEENVSPEVIAEFTDSLQSQQS</sequence>
<dbReference type="Gene3D" id="2.40.50.40">
    <property type="match status" value="1"/>
</dbReference>
<name>A0A176VMJ5_MARPO</name>
<accession>A0A176VMJ5</accession>
<dbReference type="AlphaFoldDB" id="A0A176VMJ5"/>
<dbReference type="Gene3D" id="3.40.50.300">
    <property type="entry name" value="P-loop containing nucleotide triphosphate hydrolases"/>
    <property type="match status" value="1"/>
</dbReference>
<dbReference type="EMBL" id="LVLJ01003524">
    <property type="protein sequence ID" value="OAE21165.1"/>
    <property type="molecule type" value="Genomic_DNA"/>
</dbReference>
<evidence type="ECO:0000313" key="3">
    <source>
        <dbReference type="Proteomes" id="UP000077202"/>
    </source>
</evidence>
<comment type="caution">
    <text evidence="2">The sequence shown here is derived from an EMBL/GenBank/DDBJ whole genome shotgun (WGS) entry which is preliminary data.</text>
</comment>
<proteinExistence type="predicted"/>
<gene>
    <name evidence="2" type="ORF">AXG93_872s1340</name>
</gene>
<feature type="region of interest" description="Disordered" evidence="1">
    <location>
        <begin position="151"/>
        <end position="177"/>
    </location>
</feature>
<protein>
    <recommendedName>
        <fullName evidence="4">Helicase C-terminal domain-containing protein</fullName>
    </recommendedName>
</protein>
<organism evidence="2 3">
    <name type="scientific">Marchantia polymorpha subsp. ruderalis</name>
    <dbReference type="NCBI Taxonomy" id="1480154"/>
    <lineage>
        <taxon>Eukaryota</taxon>
        <taxon>Viridiplantae</taxon>
        <taxon>Streptophyta</taxon>
        <taxon>Embryophyta</taxon>
        <taxon>Marchantiophyta</taxon>
        <taxon>Marchantiopsida</taxon>
        <taxon>Marchantiidae</taxon>
        <taxon>Marchantiales</taxon>
        <taxon>Marchantiaceae</taxon>
        <taxon>Marchantia</taxon>
    </lineage>
</organism>
<dbReference type="Proteomes" id="UP000077202">
    <property type="component" value="Unassembled WGS sequence"/>
</dbReference>
<keyword evidence="3" id="KW-1185">Reference proteome</keyword>
<feature type="compositionally biased region" description="Polar residues" evidence="1">
    <location>
        <begin position="154"/>
        <end position="163"/>
    </location>
</feature>